<feature type="domain" description="Glutamine amidotransferase" evidence="1">
    <location>
        <begin position="23"/>
        <end position="187"/>
    </location>
</feature>
<dbReference type="EnsemblBacteria" id="AAQ00495">
    <property type="protein sequence ID" value="AAQ00495"/>
    <property type="gene ID" value="Pro_1451"/>
</dbReference>
<dbReference type="STRING" id="167539.Pro_1451"/>
<gene>
    <name evidence="2" type="primary">guaA</name>
    <name evidence="2" type="ordered locus">Pro_1451</name>
</gene>
<organism evidence="2 3">
    <name type="scientific">Prochlorococcus marinus (strain SARG / CCMP1375 / SS120)</name>
    <dbReference type="NCBI Taxonomy" id="167539"/>
    <lineage>
        <taxon>Bacteria</taxon>
        <taxon>Bacillati</taxon>
        <taxon>Cyanobacteriota</taxon>
        <taxon>Cyanophyceae</taxon>
        <taxon>Synechococcales</taxon>
        <taxon>Prochlorococcaceae</taxon>
        <taxon>Prochlorococcus</taxon>
    </lineage>
</organism>
<dbReference type="InterPro" id="IPR044992">
    <property type="entry name" value="ChyE-like"/>
</dbReference>
<evidence type="ECO:0000259" key="1">
    <source>
        <dbReference type="Pfam" id="PF00117"/>
    </source>
</evidence>
<dbReference type="EMBL" id="AE017126">
    <property type="protein sequence ID" value="AAQ00495.1"/>
    <property type="molecule type" value="Genomic_DNA"/>
</dbReference>
<dbReference type="PROSITE" id="PS51273">
    <property type="entry name" value="GATASE_TYPE_1"/>
    <property type="match status" value="1"/>
</dbReference>
<dbReference type="GO" id="GO:0005829">
    <property type="term" value="C:cytosol"/>
    <property type="evidence" value="ECO:0007669"/>
    <property type="project" value="TreeGrafter"/>
</dbReference>
<protein>
    <submittedName>
        <fullName evidence="2">GMP synthase-Glutamine amidotransferase domain</fullName>
    </submittedName>
</protein>
<dbReference type="Proteomes" id="UP000001420">
    <property type="component" value="Chromosome"/>
</dbReference>
<reference evidence="2 3" key="1">
    <citation type="journal article" date="2003" name="Proc. Natl. Acad. Sci. U.S.A.">
        <title>Genome sequence of the cyanobacterium Prochlorococcus marinus SS120, a nearly minimal oxyphototrophic genome.</title>
        <authorList>
            <person name="Dufresne A."/>
            <person name="Salanoubat M."/>
            <person name="Partensky F."/>
            <person name="Artiguenave F."/>
            <person name="Axmann I.M."/>
            <person name="Barbe V."/>
            <person name="Duprat S."/>
            <person name="Galperin M.Y."/>
            <person name="Koonin E.V."/>
            <person name="Le Gall F."/>
            <person name="Makarova K.S."/>
            <person name="Ostrowski M."/>
            <person name="Oztas S."/>
            <person name="Robert C."/>
            <person name="Rogozin I.B."/>
            <person name="Scanlan D.J."/>
            <person name="Tandeau de Marsac N."/>
            <person name="Weissenbach J."/>
            <person name="Wincker P."/>
            <person name="Wolf Y.I."/>
            <person name="Hess W.R."/>
        </authorList>
    </citation>
    <scope>NUCLEOTIDE SEQUENCE [LARGE SCALE GENOMIC DNA]</scope>
    <source>
        <strain evidence="3">SARG / CCMP1375 / SS120</strain>
    </source>
</reference>
<name>Q7TV96_PROMA</name>
<accession>Q7TV96</accession>
<dbReference type="Gene3D" id="3.40.50.880">
    <property type="match status" value="1"/>
</dbReference>
<evidence type="ECO:0000313" key="3">
    <source>
        <dbReference type="Proteomes" id="UP000001420"/>
    </source>
</evidence>
<dbReference type="OrthoDB" id="9813383at2"/>
<dbReference type="InterPro" id="IPR029062">
    <property type="entry name" value="Class_I_gatase-like"/>
</dbReference>
<dbReference type="Pfam" id="PF00117">
    <property type="entry name" value="GATase"/>
    <property type="match status" value="1"/>
</dbReference>
<evidence type="ECO:0000313" key="2">
    <source>
        <dbReference type="EMBL" id="AAQ00495.1"/>
    </source>
</evidence>
<dbReference type="RefSeq" id="WP_011125602.1">
    <property type="nucleotide sequence ID" value="NC_005042.1"/>
</dbReference>
<dbReference type="AlphaFoldDB" id="Q7TV96"/>
<dbReference type="PANTHER" id="PTHR42695">
    <property type="entry name" value="GLUTAMINE AMIDOTRANSFERASE YLR126C-RELATED"/>
    <property type="match status" value="1"/>
</dbReference>
<dbReference type="CDD" id="cd01741">
    <property type="entry name" value="GATase1_1"/>
    <property type="match status" value="1"/>
</dbReference>
<dbReference type="HOGENOM" id="CLU_054974_3_1_3"/>
<dbReference type="PANTHER" id="PTHR42695:SF5">
    <property type="entry name" value="GLUTAMINE AMIDOTRANSFERASE YLR126C-RELATED"/>
    <property type="match status" value="1"/>
</dbReference>
<dbReference type="InterPro" id="IPR017926">
    <property type="entry name" value="GATASE"/>
</dbReference>
<dbReference type="KEGG" id="pma:Pro_1451"/>
<keyword evidence="3" id="KW-1185">Reference proteome</keyword>
<dbReference type="eggNOG" id="COG0518">
    <property type="taxonomic scope" value="Bacteria"/>
</dbReference>
<proteinExistence type="predicted"/>
<dbReference type="SUPFAM" id="SSF52317">
    <property type="entry name" value="Class I glutamine amidotransferase-like"/>
    <property type="match status" value="1"/>
</dbReference>
<sequence>MFRLVVLQHLGREGPGLFAKVALQRGMNVIICRLDLGDAVPDLLEEDVLLILGGPMGLRDMNNDNYPWLLKEISLLQVALQKKIPVIGVCLGAQLLAYAAGGKVERLTLGKNKKEGLEVGWGSIYFINANNPFNFSGDLRPKVLHWHGDRIILPEGAQLIASSDICAEQFFCIPPCSYGIQFHVEIEEHIFSQWISEDKEFIQKAFGDKASTILKQQQKKFGAQTLNHRINFIDKLYEVLEL</sequence>
<dbReference type="PATRIC" id="fig|167539.5.peg.1522"/>